<dbReference type="OrthoDB" id="6387940at2"/>
<sequence length="201" mass="21082">MKKAALARAYAVGLVVLTLTACSTGGREGSGTVTGTPYTYAPETATITVGKLKGAVAAGSTVSWFNAPLAEARELGPVETIESNGDFRPDAYLKQQVQRAFEAKGVKFASEAGSTRYQLIVAAGTGEHLTDELHEVFRIYPGMGAVGLKNGAVMVAVLDSVRNIAIWRGAVEGALLQGISSAEHSQRVDNAIDSLMARIQL</sequence>
<dbReference type="AlphaFoldDB" id="C5BHZ5"/>
<protein>
    <submittedName>
        <fullName evidence="2">Lipoprotein</fullName>
    </submittedName>
</protein>
<evidence type="ECO:0000313" key="2">
    <source>
        <dbReference type="EMBL" id="ACR10929.1"/>
    </source>
</evidence>
<dbReference type="EMBL" id="CP001614">
    <property type="protein sequence ID" value="ACR10929.1"/>
    <property type="molecule type" value="Genomic_DNA"/>
</dbReference>
<dbReference type="eggNOG" id="ENOG5030916">
    <property type="taxonomic scope" value="Bacteria"/>
</dbReference>
<name>C5BHZ5_TERTT</name>
<evidence type="ECO:0000256" key="1">
    <source>
        <dbReference type="SAM" id="SignalP"/>
    </source>
</evidence>
<organism evidence="2 3">
    <name type="scientific">Teredinibacter turnerae (strain ATCC 39867 / T7901)</name>
    <dbReference type="NCBI Taxonomy" id="377629"/>
    <lineage>
        <taxon>Bacteria</taxon>
        <taxon>Pseudomonadati</taxon>
        <taxon>Pseudomonadota</taxon>
        <taxon>Gammaproteobacteria</taxon>
        <taxon>Cellvibrionales</taxon>
        <taxon>Cellvibrionaceae</taxon>
        <taxon>Teredinibacter</taxon>
    </lineage>
</organism>
<dbReference type="PROSITE" id="PS51257">
    <property type="entry name" value="PROKAR_LIPOPROTEIN"/>
    <property type="match status" value="1"/>
</dbReference>
<dbReference type="KEGG" id="ttu:TERTU_1887"/>
<dbReference type="STRING" id="377629.TERTU_1887"/>
<proteinExistence type="predicted"/>
<keyword evidence="2" id="KW-0449">Lipoprotein</keyword>
<keyword evidence="3" id="KW-1185">Reference proteome</keyword>
<reference evidence="2 3" key="1">
    <citation type="journal article" date="2009" name="PLoS ONE">
        <title>The complete genome of Teredinibacter turnerae T7901: an intracellular endosymbiont of marine wood-boring bivalves (shipworms).</title>
        <authorList>
            <person name="Yang J.C."/>
            <person name="Madupu R."/>
            <person name="Durkin A.S."/>
            <person name="Ekborg N.A."/>
            <person name="Pedamallu C.S."/>
            <person name="Hostetler J.B."/>
            <person name="Radune D."/>
            <person name="Toms B.S."/>
            <person name="Henrissat B."/>
            <person name="Coutinho P.M."/>
            <person name="Schwarz S."/>
            <person name="Field L."/>
            <person name="Trindade-Silva A.E."/>
            <person name="Soares C.A.G."/>
            <person name="Elshahawi S."/>
            <person name="Hanora A."/>
            <person name="Schmidt E.W."/>
            <person name="Haygood M.G."/>
            <person name="Posfai J."/>
            <person name="Benner J."/>
            <person name="Madinger C."/>
            <person name="Nove J."/>
            <person name="Anton B."/>
            <person name="Chaudhary K."/>
            <person name="Foster J."/>
            <person name="Holman A."/>
            <person name="Kumar S."/>
            <person name="Lessard P.A."/>
            <person name="Luyten Y.A."/>
            <person name="Slatko B."/>
            <person name="Wood N."/>
            <person name="Wu B."/>
            <person name="Teplitski M."/>
            <person name="Mougous J.D."/>
            <person name="Ward N."/>
            <person name="Eisen J.A."/>
            <person name="Badger J.H."/>
            <person name="Distel D.L."/>
        </authorList>
    </citation>
    <scope>NUCLEOTIDE SEQUENCE [LARGE SCALE GENOMIC DNA]</scope>
    <source>
        <strain evidence="3">ATCC 39867 / T7901</strain>
    </source>
</reference>
<dbReference type="Proteomes" id="UP000009080">
    <property type="component" value="Chromosome"/>
</dbReference>
<dbReference type="RefSeq" id="WP_015817041.1">
    <property type="nucleotide sequence ID" value="NC_012997.1"/>
</dbReference>
<accession>C5BHZ5</accession>
<dbReference type="HOGENOM" id="CLU_1359844_0_0_6"/>
<evidence type="ECO:0000313" key="3">
    <source>
        <dbReference type="Proteomes" id="UP000009080"/>
    </source>
</evidence>
<feature type="chain" id="PRO_5002948724" evidence="1">
    <location>
        <begin position="22"/>
        <end position="201"/>
    </location>
</feature>
<keyword evidence="1" id="KW-0732">Signal</keyword>
<gene>
    <name evidence="2" type="ordered locus">TERTU_1887</name>
</gene>
<feature type="signal peptide" evidence="1">
    <location>
        <begin position="1"/>
        <end position="21"/>
    </location>
</feature>